<evidence type="ECO:0000313" key="1">
    <source>
        <dbReference type="EMBL" id="NES10205.1"/>
    </source>
</evidence>
<dbReference type="AlphaFoldDB" id="A0A6I5RR38"/>
<comment type="caution">
    <text evidence="1">The sequence shown here is derived from an EMBL/GenBank/DDBJ whole genome shotgun (WGS) entry which is preliminary data.</text>
</comment>
<dbReference type="EMBL" id="JAAHBT010000107">
    <property type="protein sequence ID" value="NES10205.1"/>
    <property type="molecule type" value="Genomic_DNA"/>
</dbReference>
<dbReference type="InterPro" id="IPR011050">
    <property type="entry name" value="Pectin_lyase_fold/virulence"/>
</dbReference>
<dbReference type="Proteomes" id="UP000471751">
    <property type="component" value="Unassembled WGS sequence"/>
</dbReference>
<reference evidence="1 2" key="1">
    <citation type="submission" date="2020-02" db="EMBL/GenBank/DDBJ databases">
        <title>Broccoli isolated Pseudomonas sp.</title>
        <authorList>
            <person name="Fujikawa T."/>
            <person name="Sawada H."/>
        </authorList>
    </citation>
    <scope>NUCLEOTIDE SEQUENCE [LARGE SCALE GENOMIC DNA]</scope>
    <source>
        <strain evidence="1 2">JCM 32154</strain>
    </source>
</reference>
<dbReference type="SUPFAM" id="SSF51126">
    <property type="entry name" value="Pectin lyase-like"/>
    <property type="match status" value="1"/>
</dbReference>
<name>A0A6I5RR38_9PSED</name>
<sequence length="78" mass="7916">MIDDNLIGSSQGSAIDASDVSAATLINNRIGNTPEYAISLRNASALPGPLILSGNTLGQVGKAVVRVEGLNQVDLGPN</sequence>
<accession>A0A6I5RR38</accession>
<evidence type="ECO:0000313" key="2">
    <source>
        <dbReference type="Proteomes" id="UP000471751"/>
    </source>
</evidence>
<gene>
    <name evidence="1" type="ORF">G3O07_11365</name>
</gene>
<proteinExistence type="predicted"/>
<organism evidence="1 2">
    <name type="scientific">Pseudomonas laurentiana</name>
    <dbReference type="NCBI Taxonomy" id="2364649"/>
    <lineage>
        <taxon>Bacteria</taxon>
        <taxon>Pseudomonadati</taxon>
        <taxon>Pseudomonadota</taxon>
        <taxon>Gammaproteobacteria</taxon>
        <taxon>Pseudomonadales</taxon>
        <taxon>Pseudomonadaceae</taxon>
        <taxon>Pseudomonas</taxon>
    </lineage>
</organism>
<protein>
    <submittedName>
        <fullName evidence="1">Right-handed parallel beta-helix repeat-containing protein</fullName>
    </submittedName>
</protein>
<feature type="non-terminal residue" evidence="1">
    <location>
        <position position="78"/>
    </location>
</feature>
<keyword evidence="2" id="KW-1185">Reference proteome</keyword>